<feature type="region of interest" description="Disordered" evidence="1">
    <location>
        <begin position="113"/>
        <end position="132"/>
    </location>
</feature>
<dbReference type="Proteomes" id="UP000324748">
    <property type="component" value="Unassembled WGS sequence"/>
</dbReference>
<sequence length="132" mass="14625">MFTFGPSLHWSRTALLLASAPTTKLWRLVLSSDVRASSTSELGIASSGRDCVAGQDSGHRAWAMFSHVWGWAVELPCDGKYHASTELALVDPHQNRDQYPRGGSKVRAFELVTNRQPRRDERSGMSWPSLAV</sequence>
<evidence type="ECO:0000313" key="4">
    <source>
        <dbReference type="Proteomes" id="UP000324748"/>
    </source>
</evidence>
<evidence type="ECO:0000313" key="2">
    <source>
        <dbReference type="EMBL" id="KAA1066210.1"/>
    </source>
</evidence>
<comment type="caution">
    <text evidence="3">The sequence shown here is derived from an EMBL/GenBank/DDBJ whole genome shotgun (WGS) entry which is preliminary data.</text>
</comment>
<accession>A0A5B0M942</accession>
<name>A0A5B0M942_PUCGR</name>
<dbReference type="EMBL" id="VSWC01000196">
    <property type="protein sequence ID" value="KAA1066210.1"/>
    <property type="molecule type" value="Genomic_DNA"/>
</dbReference>
<dbReference type="AlphaFoldDB" id="A0A5B0M942"/>
<reference evidence="4 5" key="1">
    <citation type="submission" date="2019-05" db="EMBL/GenBank/DDBJ databases">
        <title>Emergence of the Ug99 lineage of the wheat stem rust pathogen through somatic hybridization.</title>
        <authorList>
            <person name="Li F."/>
            <person name="Upadhyaya N.M."/>
            <person name="Sperschneider J."/>
            <person name="Matny O."/>
            <person name="Nguyen-Phuc H."/>
            <person name="Mago R."/>
            <person name="Raley C."/>
            <person name="Miller M.E."/>
            <person name="Silverstein K.A.T."/>
            <person name="Henningsen E."/>
            <person name="Hirsch C.D."/>
            <person name="Visser B."/>
            <person name="Pretorius Z.A."/>
            <person name="Steffenson B.J."/>
            <person name="Schwessinger B."/>
            <person name="Dodds P.N."/>
            <person name="Figueroa M."/>
        </authorList>
    </citation>
    <scope>NUCLEOTIDE SEQUENCE [LARGE SCALE GENOMIC DNA]</scope>
    <source>
        <strain evidence="2">21-0</strain>
        <strain evidence="3 5">Ug99</strain>
    </source>
</reference>
<evidence type="ECO:0000313" key="5">
    <source>
        <dbReference type="Proteomes" id="UP000325313"/>
    </source>
</evidence>
<dbReference type="EMBL" id="VDEP01000477">
    <property type="protein sequence ID" value="KAA1072683.1"/>
    <property type="molecule type" value="Genomic_DNA"/>
</dbReference>
<evidence type="ECO:0000256" key="1">
    <source>
        <dbReference type="SAM" id="MobiDB-lite"/>
    </source>
</evidence>
<dbReference type="Proteomes" id="UP000325313">
    <property type="component" value="Unassembled WGS sequence"/>
</dbReference>
<keyword evidence="4" id="KW-1185">Reference proteome</keyword>
<gene>
    <name evidence="2" type="ORF">PGT21_025043</name>
    <name evidence="3" type="ORF">PGTUg99_017237</name>
</gene>
<proteinExistence type="predicted"/>
<evidence type="ECO:0000313" key="3">
    <source>
        <dbReference type="EMBL" id="KAA1072683.1"/>
    </source>
</evidence>
<organism evidence="3 5">
    <name type="scientific">Puccinia graminis f. sp. tritici</name>
    <dbReference type="NCBI Taxonomy" id="56615"/>
    <lineage>
        <taxon>Eukaryota</taxon>
        <taxon>Fungi</taxon>
        <taxon>Dikarya</taxon>
        <taxon>Basidiomycota</taxon>
        <taxon>Pucciniomycotina</taxon>
        <taxon>Pucciniomycetes</taxon>
        <taxon>Pucciniales</taxon>
        <taxon>Pucciniaceae</taxon>
        <taxon>Puccinia</taxon>
    </lineage>
</organism>
<protein>
    <submittedName>
        <fullName evidence="3">Uncharacterized protein</fullName>
    </submittedName>
</protein>